<dbReference type="RefSeq" id="XP_066695308.1">
    <property type="nucleotide sequence ID" value="XM_066848612.1"/>
</dbReference>
<proteinExistence type="predicted"/>
<feature type="compositionally biased region" description="Polar residues" evidence="1">
    <location>
        <begin position="125"/>
        <end position="135"/>
    </location>
</feature>
<sequence>MVVGVLPTGRWARLPTYISLNAAAIVFAARWHFGLSTSGYVCTTLAYSHLLSGLAGAEPIVVMMADVRPELEGKMEQALCCWCFAASKASASPIGPWSYGQGRALSTKLKYRHLLLEDLARSSFSARNETTTPPNMHTKEDYATTAPPAPFPVALADYGASPSPSRPDTPDHQHHQHGRNYSIVSIASSCQSTASHFHQEPLAVAGDSHLHQRHSAAATIDSIVSPPSSSAGTRSVMVNNIMMAPLVLTSDIVKSP</sequence>
<name>A0ABR1PZU1_9PEZI</name>
<evidence type="ECO:0000313" key="3">
    <source>
        <dbReference type="Proteomes" id="UP001391051"/>
    </source>
</evidence>
<evidence type="ECO:0000313" key="2">
    <source>
        <dbReference type="EMBL" id="KAK7943277.1"/>
    </source>
</evidence>
<comment type="caution">
    <text evidence="2">The sequence shown here is derived from an EMBL/GenBank/DDBJ whole genome shotgun (WGS) entry which is preliminary data.</text>
</comment>
<feature type="region of interest" description="Disordered" evidence="1">
    <location>
        <begin position="125"/>
        <end position="177"/>
    </location>
</feature>
<dbReference type="GeneID" id="92081674"/>
<dbReference type="EMBL" id="JAQQWE010000008">
    <property type="protein sequence ID" value="KAK7943277.1"/>
    <property type="molecule type" value="Genomic_DNA"/>
</dbReference>
<dbReference type="Proteomes" id="UP001391051">
    <property type="component" value="Unassembled WGS sequence"/>
</dbReference>
<reference evidence="2 3" key="1">
    <citation type="submission" date="2023-01" db="EMBL/GenBank/DDBJ databases">
        <title>Analysis of 21 Apiospora genomes using comparative genomics revels a genus with tremendous synthesis potential of carbohydrate active enzymes and secondary metabolites.</title>
        <authorList>
            <person name="Sorensen T."/>
        </authorList>
    </citation>
    <scope>NUCLEOTIDE SEQUENCE [LARGE SCALE GENOMIC DNA]</scope>
    <source>
        <strain evidence="2 3">CBS 24483</strain>
    </source>
</reference>
<evidence type="ECO:0000256" key="1">
    <source>
        <dbReference type="SAM" id="MobiDB-lite"/>
    </source>
</evidence>
<keyword evidence="3" id="KW-1185">Reference proteome</keyword>
<organism evidence="2 3">
    <name type="scientific">Apiospora aurea</name>
    <dbReference type="NCBI Taxonomy" id="335848"/>
    <lineage>
        <taxon>Eukaryota</taxon>
        <taxon>Fungi</taxon>
        <taxon>Dikarya</taxon>
        <taxon>Ascomycota</taxon>
        <taxon>Pezizomycotina</taxon>
        <taxon>Sordariomycetes</taxon>
        <taxon>Xylariomycetidae</taxon>
        <taxon>Amphisphaeriales</taxon>
        <taxon>Apiosporaceae</taxon>
        <taxon>Apiospora</taxon>
    </lineage>
</organism>
<gene>
    <name evidence="2" type="ORF">PG986_012390</name>
</gene>
<protein>
    <submittedName>
        <fullName evidence="2">Uncharacterized protein</fullName>
    </submittedName>
</protein>
<accession>A0ABR1PZU1</accession>